<evidence type="ECO:0000256" key="8">
    <source>
        <dbReference type="ARBA" id="ARBA00023316"/>
    </source>
</evidence>
<evidence type="ECO:0000256" key="3">
    <source>
        <dbReference type="ARBA" id="ARBA00022741"/>
    </source>
</evidence>
<keyword evidence="3" id="KW-0547">Nucleotide-binding</keyword>
<keyword evidence="9" id="KW-1133">Transmembrane helix</keyword>
<dbReference type="SUPFAM" id="SSF51984">
    <property type="entry name" value="MurCD N-terminal domain"/>
    <property type="match status" value="1"/>
</dbReference>
<accession>A0AA86GKJ1</accession>
<evidence type="ECO:0000313" key="13">
    <source>
        <dbReference type="EMBL" id="AMG73846.1"/>
    </source>
</evidence>
<dbReference type="Gene3D" id="3.40.50.720">
    <property type="entry name" value="NAD(P)-binding Rossmann-like Domain"/>
    <property type="match status" value="1"/>
</dbReference>
<evidence type="ECO:0000256" key="4">
    <source>
        <dbReference type="ARBA" id="ARBA00022840"/>
    </source>
</evidence>
<dbReference type="SUPFAM" id="SSF53244">
    <property type="entry name" value="MurD-like peptide ligases, peptide-binding domain"/>
    <property type="match status" value="1"/>
</dbReference>
<dbReference type="Pfam" id="PF01225">
    <property type="entry name" value="Mur_ligase"/>
    <property type="match status" value="1"/>
</dbReference>
<dbReference type="RefSeq" id="WP_067182109.1">
    <property type="nucleotide sequence ID" value="NZ_CP012199.1"/>
</dbReference>
<dbReference type="InterPro" id="IPR004101">
    <property type="entry name" value="Mur_ligase_C"/>
</dbReference>
<evidence type="ECO:0000256" key="2">
    <source>
        <dbReference type="ARBA" id="ARBA00022618"/>
    </source>
</evidence>
<keyword evidence="9" id="KW-0472">Membrane</keyword>
<dbReference type="EC" id="6.3.2.8" evidence="13"/>
<evidence type="ECO:0000256" key="6">
    <source>
        <dbReference type="ARBA" id="ARBA00022984"/>
    </source>
</evidence>
<dbReference type="PANTHER" id="PTHR43445:SF3">
    <property type="entry name" value="UDP-N-ACETYLMURAMATE--L-ALANINE LIGASE"/>
    <property type="match status" value="1"/>
</dbReference>
<protein>
    <submittedName>
        <fullName evidence="13">UDP-N-acetylmuramate--alanine ligase</fullName>
        <ecNumber evidence="13">6.3.2.8</ecNumber>
    </submittedName>
</protein>
<dbReference type="GO" id="GO:0009252">
    <property type="term" value="P:peptidoglycan biosynthetic process"/>
    <property type="evidence" value="ECO:0007669"/>
    <property type="project" value="UniProtKB-KW"/>
</dbReference>
<keyword evidence="14" id="KW-1185">Reference proteome</keyword>
<keyword evidence="4" id="KW-0067">ATP-binding</keyword>
<dbReference type="KEGG" id="sgi:SGRAN_1457"/>
<evidence type="ECO:0000259" key="12">
    <source>
        <dbReference type="Pfam" id="PF08245"/>
    </source>
</evidence>
<keyword evidence="2" id="KW-0132">Cell division</keyword>
<keyword evidence="5" id="KW-0133">Cell shape</keyword>
<dbReference type="SUPFAM" id="SSF53623">
    <property type="entry name" value="MurD-like peptide ligases, catalytic domain"/>
    <property type="match status" value="1"/>
</dbReference>
<dbReference type="InterPro" id="IPR036615">
    <property type="entry name" value="Mur_ligase_C_dom_sf"/>
</dbReference>
<dbReference type="GO" id="GO:0071555">
    <property type="term" value="P:cell wall organization"/>
    <property type="evidence" value="ECO:0007669"/>
    <property type="project" value="UniProtKB-KW"/>
</dbReference>
<dbReference type="AlphaFoldDB" id="A0AA86GKJ1"/>
<feature type="domain" description="Mur ligase central" evidence="12">
    <location>
        <begin position="114"/>
        <end position="289"/>
    </location>
</feature>
<name>A0AA86GKJ1_9SPHN</name>
<dbReference type="GO" id="GO:0008360">
    <property type="term" value="P:regulation of cell shape"/>
    <property type="evidence" value="ECO:0007669"/>
    <property type="project" value="UniProtKB-KW"/>
</dbReference>
<dbReference type="Gene3D" id="3.40.1190.10">
    <property type="entry name" value="Mur-like, catalytic domain"/>
    <property type="match status" value="1"/>
</dbReference>
<evidence type="ECO:0000256" key="1">
    <source>
        <dbReference type="ARBA" id="ARBA00022598"/>
    </source>
</evidence>
<keyword evidence="6" id="KW-0573">Peptidoglycan synthesis</keyword>
<evidence type="ECO:0000256" key="7">
    <source>
        <dbReference type="ARBA" id="ARBA00023306"/>
    </source>
</evidence>
<keyword evidence="1 13" id="KW-0436">Ligase</keyword>
<evidence type="ECO:0000256" key="9">
    <source>
        <dbReference type="SAM" id="Phobius"/>
    </source>
</evidence>
<organism evidence="13 14">
    <name type="scientific">Sphingopyxis granuli</name>
    <dbReference type="NCBI Taxonomy" id="267128"/>
    <lineage>
        <taxon>Bacteria</taxon>
        <taxon>Pseudomonadati</taxon>
        <taxon>Pseudomonadota</taxon>
        <taxon>Alphaproteobacteria</taxon>
        <taxon>Sphingomonadales</taxon>
        <taxon>Sphingomonadaceae</taxon>
        <taxon>Sphingopyxis</taxon>
    </lineage>
</organism>
<dbReference type="GO" id="GO:0008763">
    <property type="term" value="F:UDP-N-acetylmuramate-L-alanine ligase activity"/>
    <property type="evidence" value="ECO:0007669"/>
    <property type="project" value="UniProtKB-EC"/>
</dbReference>
<dbReference type="InterPro" id="IPR000713">
    <property type="entry name" value="Mur_ligase_N"/>
</dbReference>
<dbReference type="GO" id="GO:0051301">
    <property type="term" value="P:cell division"/>
    <property type="evidence" value="ECO:0007669"/>
    <property type="project" value="UniProtKB-KW"/>
</dbReference>
<dbReference type="GO" id="GO:0005524">
    <property type="term" value="F:ATP binding"/>
    <property type="evidence" value="ECO:0007669"/>
    <property type="project" value="UniProtKB-KW"/>
</dbReference>
<proteinExistence type="predicted"/>
<feature type="domain" description="Mur ligase N-terminal catalytic" evidence="10">
    <location>
        <begin position="9"/>
        <end position="106"/>
    </location>
</feature>
<dbReference type="InterPro" id="IPR013221">
    <property type="entry name" value="Mur_ligase_cen"/>
</dbReference>
<feature type="domain" description="Mur ligase C-terminal" evidence="11">
    <location>
        <begin position="311"/>
        <end position="443"/>
    </location>
</feature>
<keyword evidence="8" id="KW-0961">Cell wall biogenesis/degradation</keyword>
<dbReference type="EMBL" id="CP012199">
    <property type="protein sequence ID" value="AMG73846.1"/>
    <property type="molecule type" value="Genomic_DNA"/>
</dbReference>
<dbReference type="Proteomes" id="UP000058599">
    <property type="component" value="Chromosome"/>
</dbReference>
<evidence type="ECO:0000259" key="11">
    <source>
        <dbReference type="Pfam" id="PF02875"/>
    </source>
</evidence>
<evidence type="ECO:0000256" key="5">
    <source>
        <dbReference type="ARBA" id="ARBA00022960"/>
    </source>
</evidence>
<keyword evidence="9" id="KW-0812">Transmembrane</keyword>
<feature type="transmembrane region" description="Helical" evidence="9">
    <location>
        <begin position="6"/>
        <end position="26"/>
    </location>
</feature>
<dbReference type="PANTHER" id="PTHR43445">
    <property type="entry name" value="UDP-N-ACETYLMURAMATE--L-ALANINE LIGASE-RELATED"/>
    <property type="match status" value="1"/>
</dbReference>
<keyword evidence="7" id="KW-0131">Cell cycle</keyword>
<dbReference type="Pfam" id="PF08245">
    <property type="entry name" value="Mur_ligase_M"/>
    <property type="match status" value="1"/>
</dbReference>
<gene>
    <name evidence="13" type="primary">murC2</name>
    <name evidence="13" type="ORF">SGRAN_1457</name>
</gene>
<evidence type="ECO:0000259" key="10">
    <source>
        <dbReference type="Pfam" id="PF01225"/>
    </source>
</evidence>
<dbReference type="Gene3D" id="3.90.190.20">
    <property type="entry name" value="Mur ligase, C-terminal domain"/>
    <property type="match status" value="1"/>
</dbReference>
<dbReference type="Pfam" id="PF02875">
    <property type="entry name" value="Mur_ligase_C"/>
    <property type="match status" value="1"/>
</dbReference>
<evidence type="ECO:0000313" key="14">
    <source>
        <dbReference type="Proteomes" id="UP000058599"/>
    </source>
</evidence>
<dbReference type="InterPro" id="IPR036565">
    <property type="entry name" value="Mur-like_cat_sf"/>
</dbReference>
<dbReference type="InterPro" id="IPR050061">
    <property type="entry name" value="MurCDEF_pg_biosynth"/>
</dbReference>
<sequence>MAENKSYFFCGIGGSGMLPLAMIVAARGAAVSGSDRSRDQGRTPDKFEWIAGRGVALFPQDGSGVAAGQTLVASAAVEDDVPDVAAARALGLPRLTRADLNAALFNAADTAVGVGGTSGKSTVTGMIGWILESAGRRPTVMNGAVMRNFASADTPFASALIGDPATYVSEVDESDGSIVLYRPDVAVVTNISLDHKSLDELHRLFGDFAAKARVAVINADDAESAPLLAGGNVLRFGFSDAAAVRGSDFEPLPDGCRFTVHFAGDSHAARLRMPGRHNAANALAAIAAARSLNIPVAQSVAALADFAGLARRYEVLGQTGGVTVIDDFAHNPDKVAATLAAVAELPGRALLFFQPHGYGPLRQMGQELAASFACGMRDGDRLFVCDPVYFGGTVDRSIGSEALVADIVAGGGDAVHLTTRAACGAAMLDAAKPGDRILILGARDDTLTEFGRELLERLGS</sequence>
<reference evidence="13 14" key="1">
    <citation type="journal article" date="2016" name="BMC Genomics">
        <title>Genomic analysis of the nitrate-respiring Sphingopyxis granuli (formerly Sphingomonas macrogoltabida) strain TFA.</title>
        <authorList>
            <person name="Garcia-Romero I."/>
            <person name="Perez-Pulido A.J."/>
            <person name="Gonzalez-Flores Y.E."/>
            <person name="Reyes-Ramirez F."/>
            <person name="Santero E."/>
            <person name="Floriano B."/>
        </authorList>
    </citation>
    <scope>NUCLEOTIDE SEQUENCE [LARGE SCALE GENOMIC DNA]</scope>
    <source>
        <strain evidence="13 14">TFA</strain>
    </source>
</reference>